<reference evidence="2" key="1">
    <citation type="journal article" date="2015" name="BMC Genomics">
        <title>Genomic and transcriptomic analysis of the endophytic fungus Pestalotiopsis fici reveals its lifestyle and high potential for synthesis of natural products.</title>
        <authorList>
            <person name="Wang X."/>
            <person name="Zhang X."/>
            <person name="Liu L."/>
            <person name="Xiang M."/>
            <person name="Wang W."/>
            <person name="Sun X."/>
            <person name="Che Y."/>
            <person name="Guo L."/>
            <person name="Liu G."/>
            <person name="Guo L."/>
            <person name="Wang C."/>
            <person name="Yin W.B."/>
            <person name="Stadler M."/>
            <person name="Zhang X."/>
            <person name="Liu X."/>
        </authorList>
    </citation>
    <scope>NUCLEOTIDE SEQUENCE [LARGE SCALE GENOMIC DNA]</scope>
    <source>
        <strain evidence="2">W106-1 / CGMCC3.15140</strain>
    </source>
</reference>
<keyword evidence="2" id="KW-1185">Reference proteome</keyword>
<dbReference type="KEGG" id="pfy:PFICI_10216"/>
<dbReference type="OMA" id="VGHHKDK"/>
<gene>
    <name evidence="1" type="ORF">PFICI_10216</name>
</gene>
<evidence type="ECO:0000313" key="2">
    <source>
        <dbReference type="Proteomes" id="UP000030651"/>
    </source>
</evidence>
<dbReference type="GeneID" id="19275229"/>
<evidence type="ECO:0000313" key="1">
    <source>
        <dbReference type="EMBL" id="ETS78154.1"/>
    </source>
</evidence>
<dbReference type="eggNOG" id="ENOG502SQ0A">
    <property type="taxonomic scope" value="Eukaryota"/>
</dbReference>
<dbReference type="RefSeq" id="XP_007836988.1">
    <property type="nucleotide sequence ID" value="XM_007838797.1"/>
</dbReference>
<dbReference type="InParanoid" id="W3WWH2"/>
<dbReference type="OrthoDB" id="3923202at2759"/>
<dbReference type="EMBL" id="KI912115">
    <property type="protein sequence ID" value="ETS78154.1"/>
    <property type="molecule type" value="Genomic_DNA"/>
</dbReference>
<proteinExistence type="predicted"/>
<protein>
    <submittedName>
        <fullName evidence="1">Uncharacterized protein</fullName>
    </submittedName>
</protein>
<sequence length="154" mass="15798">MAAVAACPVVGTTNDTLPPSHPEIDLSKPGQICPVVGAKTDHHLNLHKHPQVPLPAGHPEASQADAQKCPVLNKAVNEPESQAMDDKICPVVGTATTVLPPDHPSTANAAEGDVCPVTKATVGHHKNKVTTHPSVDAAEADAVCPVTGAKGPRH</sequence>
<accession>W3WWH2</accession>
<dbReference type="Proteomes" id="UP000030651">
    <property type="component" value="Unassembled WGS sequence"/>
</dbReference>
<dbReference type="AlphaFoldDB" id="W3WWH2"/>
<name>W3WWH2_PESFW</name>
<dbReference type="HOGENOM" id="CLU_1741824_0_0_1"/>
<organism evidence="1 2">
    <name type="scientific">Pestalotiopsis fici (strain W106-1 / CGMCC3.15140)</name>
    <dbReference type="NCBI Taxonomy" id="1229662"/>
    <lineage>
        <taxon>Eukaryota</taxon>
        <taxon>Fungi</taxon>
        <taxon>Dikarya</taxon>
        <taxon>Ascomycota</taxon>
        <taxon>Pezizomycotina</taxon>
        <taxon>Sordariomycetes</taxon>
        <taxon>Xylariomycetidae</taxon>
        <taxon>Amphisphaeriales</taxon>
        <taxon>Sporocadaceae</taxon>
        <taxon>Pestalotiopsis</taxon>
    </lineage>
</organism>